<dbReference type="Proteomes" id="UP000462435">
    <property type="component" value="Unassembled WGS sequence"/>
</dbReference>
<dbReference type="PIRSF" id="PIRSF005427">
    <property type="entry name" value="RseB"/>
    <property type="match status" value="1"/>
</dbReference>
<reference evidence="9" key="1">
    <citation type="journal article" date="2020" name="MBio">
        <title>Horizontal gene transfer to a defensive symbiont with a reduced genome amongst a multipartite beetle microbiome.</title>
        <authorList>
            <person name="Waterworth S.C."/>
            <person name="Florez L.V."/>
            <person name="Rees E.R."/>
            <person name="Hertweck C."/>
            <person name="Kaltenpoth M."/>
            <person name="Kwan J.C."/>
        </authorList>
    </citation>
    <scope>NUCLEOTIDE SEQUENCE [LARGE SCALE GENOMIC DNA]</scope>
</reference>
<dbReference type="SUPFAM" id="SSF89392">
    <property type="entry name" value="Prokaryotic lipoproteins and lipoprotein localization factors"/>
    <property type="match status" value="1"/>
</dbReference>
<gene>
    <name evidence="8" type="primary">mucB</name>
    <name evidence="8" type="ORF">GAK35_01512</name>
</gene>
<dbReference type="InterPro" id="IPR029046">
    <property type="entry name" value="LolA/LolB/LppX"/>
</dbReference>
<dbReference type="PANTHER" id="PTHR38782:SF1">
    <property type="entry name" value="SIGMA-E FACTOR REGULATORY PROTEIN RSEB"/>
    <property type="match status" value="1"/>
</dbReference>
<dbReference type="InterPro" id="IPR033436">
    <property type="entry name" value="MucB/RseB_C"/>
</dbReference>
<dbReference type="Gene3D" id="3.30.200.100">
    <property type="entry name" value="MucB/RseB, C-terminal domain"/>
    <property type="match status" value="1"/>
</dbReference>
<evidence type="ECO:0000256" key="4">
    <source>
        <dbReference type="ARBA" id="ARBA00022764"/>
    </source>
</evidence>
<dbReference type="EMBL" id="WNDX01000035">
    <property type="protein sequence ID" value="KAF1045058.1"/>
    <property type="molecule type" value="Genomic_DNA"/>
</dbReference>
<evidence type="ECO:0000256" key="5">
    <source>
        <dbReference type="SAM" id="SignalP"/>
    </source>
</evidence>
<comment type="subcellular location">
    <subcellularLocation>
        <location evidence="1">Periplasm</location>
    </subcellularLocation>
</comment>
<dbReference type="PANTHER" id="PTHR38782">
    <property type="match status" value="1"/>
</dbReference>
<name>A0A7V8FXW7_9BURK</name>
<comment type="similarity">
    <text evidence="2">Belongs to the RseB family.</text>
</comment>
<evidence type="ECO:0000256" key="2">
    <source>
        <dbReference type="ARBA" id="ARBA00008150"/>
    </source>
</evidence>
<proteinExistence type="inferred from homology"/>
<evidence type="ECO:0000313" key="9">
    <source>
        <dbReference type="Proteomes" id="UP000462435"/>
    </source>
</evidence>
<protein>
    <submittedName>
        <fullName evidence="8">Sigma factor AlgU regulatory protein MucB</fullName>
    </submittedName>
</protein>
<accession>A0A7V8FXW7</accession>
<evidence type="ECO:0000259" key="7">
    <source>
        <dbReference type="Pfam" id="PF17188"/>
    </source>
</evidence>
<feature type="signal peptide" evidence="5">
    <location>
        <begin position="1"/>
        <end position="24"/>
    </location>
</feature>
<evidence type="ECO:0000313" key="8">
    <source>
        <dbReference type="EMBL" id="KAF1045058.1"/>
    </source>
</evidence>
<feature type="chain" id="PRO_5030886965" evidence="5">
    <location>
        <begin position="25"/>
        <end position="346"/>
    </location>
</feature>
<dbReference type="Pfam" id="PF17188">
    <property type="entry name" value="MucB_RseB_C"/>
    <property type="match status" value="1"/>
</dbReference>
<dbReference type="InterPro" id="IPR033434">
    <property type="entry name" value="MucB/RseB_N"/>
</dbReference>
<dbReference type="CDD" id="cd16327">
    <property type="entry name" value="RseB"/>
    <property type="match status" value="1"/>
</dbReference>
<evidence type="ECO:0000256" key="1">
    <source>
        <dbReference type="ARBA" id="ARBA00004418"/>
    </source>
</evidence>
<evidence type="ECO:0000259" key="6">
    <source>
        <dbReference type="Pfam" id="PF03888"/>
    </source>
</evidence>
<feature type="domain" description="MucB/RseB N-terminal" evidence="6">
    <location>
        <begin position="44"/>
        <end position="217"/>
    </location>
</feature>
<dbReference type="Gene3D" id="2.50.20.10">
    <property type="entry name" value="Lipoprotein localisation LolA/LolB/LppX"/>
    <property type="match status" value="1"/>
</dbReference>
<dbReference type="InterPro" id="IPR038484">
    <property type="entry name" value="MucB/RseB_C_sf"/>
</dbReference>
<dbReference type="GO" id="GO:0042597">
    <property type="term" value="C:periplasmic space"/>
    <property type="evidence" value="ECO:0007669"/>
    <property type="project" value="UniProtKB-SubCell"/>
</dbReference>
<keyword evidence="4" id="KW-0574">Periplasm</keyword>
<organism evidence="8 9">
    <name type="scientific">Herbaspirillum frisingense</name>
    <dbReference type="NCBI Taxonomy" id="92645"/>
    <lineage>
        <taxon>Bacteria</taxon>
        <taxon>Pseudomonadati</taxon>
        <taxon>Pseudomonadota</taxon>
        <taxon>Betaproteobacteria</taxon>
        <taxon>Burkholderiales</taxon>
        <taxon>Oxalobacteraceae</taxon>
        <taxon>Herbaspirillum</taxon>
    </lineage>
</organism>
<dbReference type="InterPro" id="IPR005588">
    <property type="entry name" value="MucB_RseB"/>
</dbReference>
<dbReference type="Pfam" id="PF03888">
    <property type="entry name" value="MucB_RseB"/>
    <property type="match status" value="1"/>
</dbReference>
<comment type="caution">
    <text evidence="8">The sequence shown here is derived from an EMBL/GenBank/DDBJ whole genome shotgun (WGS) entry which is preliminary data.</text>
</comment>
<dbReference type="AlphaFoldDB" id="A0A7V8FXW7"/>
<keyword evidence="3 5" id="KW-0732">Signal</keyword>
<sequence>MRQTGRLLGVLSFLSVLFAPSAQAADGASASSVPASAAQTSAAVQAQLRKLQTAAQRLSYSGTFVYQQASQMRTSRITHILSGKSELEKLEVLDGKPREYIRNDDDVACYIPDSKTVLVEKRVTRDVFPAILGANPDDLVHHYTLSAGADERVAGRDCQTIVLEPKDKLRYGYRFWADKDSGLLLRAQTLDGRGEMVEQISFTQIEIGPIDRARVRPSYADTHGWRIEKAAMSPVDLSGWSVTPPPGFRKVQEVRRMISDTAPAGASPAQNRPAEREVSQIVFSDGLAAISVFIEPGSQNRNEGAIQQGAMNIVGRRQGDYWLTVVGEVPAAAIRQVSNSIELKSK</sequence>
<evidence type="ECO:0000256" key="3">
    <source>
        <dbReference type="ARBA" id="ARBA00022729"/>
    </source>
</evidence>
<feature type="domain" description="MucB/RseB C-terminal" evidence="7">
    <location>
        <begin position="238"/>
        <end position="342"/>
    </location>
</feature>